<reference evidence="6 7" key="1">
    <citation type="submission" date="2016-03" db="EMBL/GenBank/DDBJ databases">
        <title>Complete genome sequence of a soil Actinobacterium, Nocardioides dokdonensis FR1436.</title>
        <authorList>
            <person name="Kwon S.-K."/>
            <person name="Kim K."/>
            <person name="Kim J.F."/>
        </authorList>
    </citation>
    <scope>NUCLEOTIDE SEQUENCE [LARGE SCALE GENOMIC DNA]</scope>
    <source>
        <strain evidence="6 7">FR1436</strain>
    </source>
</reference>
<evidence type="ECO:0000256" key="2">
    <source>
        <dbReference type="ARBA" id="ARBA00022603"/>
    </source>
</evidence>
<organism evidence="6 7">
    <name type="scientific">Nocardioides dokdonensis FR1436</name>
    <dbReference type="NCBI Taxonomy" id="1300347"/>
    <lineage>
        <taxon>Bacteria</taxon>
        <taxon>Bacillati</taxon>
        <taxon>Actinomycetota</taxon>
        <taxon>Actinomycetes</taxon>
        <taxon>Propionibacteriales</taxon>
        <taxon>Nocardioidaceae</taxon>
        <taxon>Nocardioides</taxon>
    </lineage>
</organism>
<dbReference type="PANTHER" id="PTHR44942:SF4">
    <property type="entry name" value="METHYLTRANSFERASE TYPE 11 DOMAIN-CONTAINING PROTEIN"/>
    <property type="match status" value="1"/>
</dbReference>
<gene>
    <name evidence="6" type="primary">ubiE_3</name>
    <name evidence="6" type="ORF">I601_1564</name>
</gene>
<dbReference type="InterPro" id="IPR029063">
    <property type="entry name" value="SAM-dependent_MTases_sf"/>
</dbReference>
<dbReference type="Proteomes" id="UP000077868">
    <property type="component" value="Chromosome"/>
</dbReference>
<evidence type="ECO:0000313" key="7">
    <source>
        <dbReference type="Proteomes" id="UP000077868"/>
    </source>
</evidence>
<dbReference type="GO" id="GO:0032259">
    <property type="term" value="P:methylation"/>
    <property type="evidence" value="ECO:0007669"/>
    <property type="project" value="UniProtKB-KW"/>
</dbReference>
<dbReference type="GO" id="GO:0043770">
    <property type="term" value="F:demethylmenaquinone methyltransferase activity"/>
    <property type="evidence" value="ECO:0007669"/>
    <property type="project" value="UniProtKB-EC"/>
</dbReference>
<accession>A0A1A9GI58</accession>
<dbReference type="PANTHER" id="PTHR44942">
    <property type="entry name" value="METHYLTRANSF_11 DOMAIN-CONTAINING PROTEIN"/>
    <property type="match status" value="1"/>
</dbReference>
<dbReference type="AlphaFoldDB" id="A0A1A9GI58"/>
<evidence type="ECO:0000259" key="5">
    <source>
        <dbReference type="Pfam" id="PF08241"/>
    </source>
</evidence>
<dbReference type="KEGG" id="ndk:I601_1564"/>
<keyword evidence="3 6" id="KW-0808">Transferase</keyword>
<dbReference type="OrthoDB" id="9797252at2"/>
<proteinExistence type="inferred from homology"/>
<dbReference type="RefSeq" id="WP_084527317.1">
    <property type="nucleotide sequence ID" value="NZ_CP015079.1"/>
</dbReference>
<protein>
    <submittedName>
        <fullName evidence="6">Ubiquinone/menaquinone biosynthesis C-methyltransferase UbiE</fullName>
        <ecNumber evidence="6">2.1.1.163</ecNumber>
    </submittedName>
</protein>
<dbReference type="Gene3D" id="3.40.50.150">
    <property type="entry name" value="Vaccinia Virus protein VP39"/>
    <property type="match status" value="1"/>
</dbReference>
<evidence type="ECO:0000256" key="1">
    <source>
        <dbReference type="ARBA" id="ARBA00008361"/>
    </source>
</evidence>
<dbReference type="STRING" id="1300347.I601_1564"/>
<evidence type="ECO:0000313" key="6">
    <source>
        <dbReference type="EMBL" id="ANH37997.1"/>
    </source>
</evidence>
<feature type="region of interest" description="Disordered" evidence="4">
    <location>
        <begin position="248"/>
        <end position="278"/>
    </location>
</feature>
<sequence length="308" mass="33711">MSDPLPHARSFGQVAAAYDRGRPSYPRDVAAWMCGGPERGGLTVLEVGAGTGKLTEQLVALGHVVHATDPDEQMVAVLRERLPQVRTSVAGAEELPAADRGYDVVVSAQSFHWFDHDRALPELARVLKPGGHLALVWHQRDVRIPWVRKLSRILGPEHPLEELTRPLADSDLFADAEEQAFKHWQVLDRETILDYVASLSTVAVLGEAERESVLADVLALYDDYGRGMDGMQLPHVTSCFRAQVRPQAAPPAPARQLAEAGGTGDDVPPDPPWTVTTGSMPRIEDEIFKAPRSAVADDDNAMLLIDFR</sequence>
<dbReference type="CDD" id="cd02440">
    <property type="entry name" value="AdoMet_MTases"/>
    <property type="match status" value="1"/>
</dbReference>
<dbReference type="InterPro" id="IPR051052">
    <property type="entry name" value="Diverse_substrate_MTase"/>
</dbReference>
<evidence type="ECO:0000256" key="3">
    <source>
        <dbReference type="ARBA" id="ARBA00022679"/>
    </source>
</evidence>
<comment type="similarity">
    <text evidence="1">Belongs to the methyltransferase superfamily.</text>
</comment>
<dbReference type="PATRIC" id="fig|1300347.3.peg.1564"/>
<name>A0A1A9GI58_9ACTN</name>
<evidence type="ECO:0000256" key="4">
    <source>
        <dbReference type="SAM" id="MobiDB-lite"/>
    </source>
</evidence>
<dbReference type="GO" id="GO:0008757">
    <property type="term" value="F:S-adenosylmethionine-dependent methyltransferase activity"/>
    <property type="evidence" value="ECO:0007669"/>
    <property type="project" value="InterPro"/>
</dbReference>
<dbReference type="InterPro" id="IPR013216">
    <property type="entry name" value="Methyltransf_11"/>
</dbReference>
<feature type="domain" description="Methyltransferase type 11" evidence="5">
    <location>
        <begin position="45"/>
        <end position="134"/>
    </location>
</feature>
<dbReference type="EC" id="2.1.1.163" evidence="6"/>
<dbReference type="EMBL" id="CP015079">
    <property type="protein sequence ID" value="ANH37997.1"/>
    <property type="molecule type" value="Genomic_DNA"/>
</dbReference>
<keyword evidence="6" id="KW-0830">Ubiquinone</keyword>
<keyword evidence="2 6" id="KW-0489">Methyltransferase</keyword>
<keyword evidence="7" id="KW-1185">Reference proteome</keyword>
<dbReference type="Pfam" id="PF08241">
    <property type="entry name" value="Methyltransf_11"/>
    <property type="match status" value="1"/>
</dbReference>
<dbReference type="SUPFAM" id="SSF53335">
    <property type="entry name" value="S-adenosyl-L-methionine-dependent methyltransferases"/>
    <property type="match status" value="1"/>
</dbReference>